<evidence type="ECO:0000256" key="2">
    <source>
        <dbReference type="ARBA" id="ARBA00004184"/>
    </source>
</evidence>
<dbReference type="Gene3D" id="1.10.472.80">
    <property type="entry name" value="Ypt/Rab-GAP domain of gyp1p, domain 3"/>
    <property type="match status" value="1"/>
</dbReference>
<keyword evidence="3" id="KW-0770">Synapse</keyword>
<dbReference type="PANTHER" id="PTHR23354:SF122">
    <property type="entry name" value="GTPASE-ACTIVATING PROTEIN SKYWALKER"/>
    <property type="match status" value="1"/>
</dbReference>
<dbReference type="GO" id="GO:0012505">
    <property type="term" value="C:endomembrane system"/>
    <property type="evidence" value="ECO:0007669"/>
    <property type="project" value="UniProtKB-SubCell"/>
</dbReference>
<protein>
    <submittedName>
        <fullName evidence="10">GTPase-activating protein skywalker-like isoform X1</fullName>
    </submittedName>
</protein>
<evidence type="ECO:0000256" key="6">
    <source>
        <dbReference type="ARBA" id="ARBA00034103"/>
    </source>
</evidence>
<evidence type="ECO:0000256" key="5">
    <source>
        <dbReference type="ARBA" id="ARBA00023329"/>
    </source>
</evidence>
<dbReference type="RefSeq" id="XP_036362768.1">
    <property type="nucleotide sequence ID" value="XM_036506875.1"/>
</dbReference>
<dbReference type="GO" id="GO:0030659">
    <property type="term" value="C:cytoplasmic vesicle membrane"/>
    <property type="evidence" value="ECO:0007669"/>
    <property type="project" value="UniProtKB-SubCell"/>
</dbReference>
<dbReference type="SMART" id="SM00164">
    <property type="entry name" value="TBC"/>
    <property type="match status" value="1"/>
</dbReference>
<dbReference type="SUPFAM" id="SSF47923">
    <property type="entry name" value="Ypt/Rab-GAP domain of gyp1p"/>
    <property type="match status" value="2"/>
</dbReference>
<dbReference type="InterPro" id="IPR000195">
    <property type="entry name" value="Rab-GAP-TBC_dom"/>
</dbReference>
<name>A0A7E6F5G8_9MOLL</name>
<gene>
    <name evidence="10" type="primary">LOC115216587</name>
</gene>
<dbReference type="PROSITE" id="PS50086">
    <property type="entry name" value="TBC_RABGAP"/>
    <property type="match status" value="1"/>
</dbReference>
<evidence type="ECO:0000259" key="7">
    <source>
        <dbReference type="PROSITE" id="PS50086"/>
    </source>
</evidence>
<dbReference type="Proteomes" id="UP000515154">
    <property type="component" value="Linkage group LG10"/>
</dbReference>
<dbReference type="InterPro" id="IPR006571">
    <property type="entry name" value="TLDc_dom"/>
</dbReference>
<dbReference type="AlphaFoldDB" id="A0A7E6F5G8"/>
<dbReference type="InterPro" id="IPR035969">
    <property type="entry name" value="Rab-GAP_TBC_sf"/>
</dbReference>
<evidence type="ECO:0000256" key="4">
    <source>
        <dbReference type="ARBA" id="ARBA00023136"/>
    </source>
</evidence>
<dbReference type="Pfam" id="PF07534">
    <property type="entry name" value="TLD"/>
    <property type="match status" value="1"/>
</dbReference>
<dbReference type="Gene3D" id="1.10.8.270">
    <property type="entry name" value="putative rabgap domain of human tbc1 domain family member 14 like domains"/>
    <property type="match status" value="1"/>
</dbReference>
<feature type="domain" description="TLDc" evidence="8">
    <location>
        <begin position="394"/>
        <end position="568"/>
    </location>
</feature>
<dbReference type="Pfam" id="PF00566">
    <property type="entry name" value="RabGAP-TBC"/>
    <property type="match status" value="1"/>
</dbReference>
<organism evidence="9 10">
    <name type="scientific">Octopus sinensis</name>
    <name type="common">East Asian common octopus</name>
    <dbReference type="NCBI Taxonomy" id="2607531"/>
    <lineage>
        <taxon>Eukaryota</taxon>
        <taxon>Metazoa</taxon>
        <taxon>Spiralia</taxon>
        <taxon>Lophotrochozoa</taxon>
        <taxon>Mollusca</taxon>
        <taxon>Cephalopoda</taxon>
        <taxon>Coleoidea</taxon>
        <taxon>Octopodiformes</taxon>
        <taxon>Octopoda</taxon>
        <taxon>Incirrata</taxon>
        <taxon>Octopodidae</taxon>
        <taxon>Octopus</taxon>
    </lineage>
</organism>
<sequence length="568" mass="64756">MEEANSVFTQYVDVGKITDFNTKVNSLTANQSSSPIRMPSSSEEELRQLLNLRDRKPLKLFLRSNHWPVDHPLRKTLWPLLCSNLHKTHSSIYEEMKEQLFGNETKNHVPVSVLGDHKISTPYFLNNLGLEEVEKILGIISHTNPDISYCPVLQCLVSVLLHYMEPSDCFNTVYNLFRSKAQFYLPMNKSSHNAIKLVMRDLSKKYARSAHSYIQRHSKSTETVFHDWLWWIFRDLPFHFLVKVIDCYLLEGYKVFYRVSIVLLTLFSKQSGKQPLSANHTIQQAVQHSIENLSIRVDKFSKLIFGIRGLNRREIRKFLVKNEMLVKSRAKALNTSLSSWSLGAEPQDGASTSKNFMGTVIQSPSSSVLSLDNQAHKRRSMSVGMVTLPTINCHSIPQADFYVIWSWLPARSAVCQPKLLYTSEEHGVSLRTLYVMTEEYEPTIIVIKTLTDEIFGAFCSSSWSNRKQSSKNISYFGTGETFLFTLKPEQKKFPWIGYSRPDISRNAASMFMAGDSSVLIIGGGGGTAIMLDENLLRCRTEETETFGNPPLCSSKDFECKVVEIFGFE</sequence>
<accession>A0A7E6F5G8</accession>
<reference evidence="10" key="1">
    <citation type="submission" date="2025-08" db="UniProtKB">
        <authorList>
            <consortium name="RefSeq"/>
        </authorList>
    </citation>
    <scope>IDENTIFICATION</scope>
</reference>
<comment type="subcellular location">
    <subcellularLocation>
        <location evidence="1">Cytoplasmic vesicle membrane</location>
    </subcellularLocation>
    <subcellularLocation>
        <location evidence="2">Endomembrane system</location>
        <topology evidence="2">Peripheral membrane protein</topology>
    </subcellularLocation>
    <subcellularLocation>
        <location evidence="6">Synapse</location>
    </subcellularLocation>
</comment>
<keyword evidence="4" id="KW-0472">Membrane</keyword>
<keyword evidence="5" id="KW-0968">Cytoplasmic vesicle</keyword>
<dbReference type="SMART" id="SM00584">
    <property type="entry name" value="TLDc"/>
    <property type="match status" value="1"/>
</dbReference>
<feature type="domain" description="Rab-GAP TBC" evidence="7">
    <location>
        <begin position="68"/>
        <end position="252"/>
    </location>
</feature>
<dbReference type="PROSITE" id="PS51886">
    <property type="entry name" value="TLDC"/>
    <property type="match status" value="1"/>
</dbReference>
<evidence type="ECO:0000259" key="8">
    <source>
        <dbReference type="PROSITE" id="PS51886"/>
    </source>
</evidence>
<evidence type="ECO:0000256" key="1">
    <source>
        <dbReference type="ARBA" id="ARBA00004156"/>
    </source>
</evidence>
<evidence type="ECO:0000256" key="3">
    <source>
        <dbReference type="ARBA" id="ARBA00023018"/>
    </source>
</evidence>
<dbReference type="PANTHER" id="PTHR23354">
    <property type="entry name" value="NUCLEOLAR PROTEIN 7/ESTROGEN RECEPTOR COACTIVATOR-RELATED"/>
    <property type="match status" value="1"/>
</dbReference>
<keyword evidence="9" id="KW-1185">Reference proteome</keyword>
<evidence type="ECO:0000313" key="10">
    <source>
        <dbReference type="RefSeq" id="XP_036362768.1"/>
    </source>
</evidence>
<proteinExistence type="predicted"/>
<dbReference type="GO" id="GO:0045202">
    <property type="term" value="C:synapse"/>
    <property type="evidence" value="ECO:0007669"/>
    <property type="project" value="UniProtKB-SubCell"/>
</dbReference>
<evidence type="ECO:0000313" key="9">
    <source>
        <dbReference type="Proteomes" id="UP000515154"/>
    </source>
</evidence>